<sequence>MDLAIPTIDCSQIDSFIQPASSWNTTKLIQSLYYTDVNWNKTYYFHNYVWGTTQWVLFRTAYLNNNISLIINSTTLTNSQKHLRIFDVFNIFLNGYVNKQFFYCVPLSNWGYLSDYKKCAGSTLANWTCEVPLACIYPRNNLIKIQCSNTTTFTNAWNNFTSSLNASYQAQVQPYTNNITSIIYGTIPSGGVDQQVAQVVAVIISLKTAIPTLAASVDGVVVGNWGNLKKFQDCQSTANITQYPN</sequence>
<dbReference type="Proteomes" id="UP000887540">
    <property type="component" value="Unplaced"/>
</dbReference>
<evidence type="ECO:0000313" key="1">
    <source>
        <dbReference type="Proteomes" id="UP000887540"/>
    </source>
</evidence>
<evidence type="ECO:0000313" key="2">
    <source>
        <dbReference type="WBParaSite" id="ACRNAN_scaffold8840.g14121.t1"/>
    </source>
</evidence>
<reference evidence="2" key="1">
    <citation type="submission" date="2022-11" db="UniProtKB">
        <authorList>
            <consortium name="WormBaseParasite"/>
        </authorList>
    </citation>
    <scope>IDENTIFICATION</scope>
</reference>
<name>A0A914EMS5_9BILA</name>
<protein>
    <submittedName>
        <fullName evidence="2">Uncharacterized protein</fullName>
    </submittedName>
</protein>
<accession>A0A914EMS5</accession>
<dbReference type="WBParaSite" id="ACRNAN_scaffold8840.g14121.t1">
    <property type="protein sequence ID" value="ACRNAN_scaffold8840.g14121.t1"/>
    <property type="gene ID" value="ACRNAN_scaffold8840.g14121"/>
</dbReference>
<organism evidence="1 2">
    <name type="scientific">Acrobeloides nanus</name>
    <dbReference type="NCBI Taxonomy" id="290746"/>
    <lineage>
        <taxon>Eukaryota</taxon>
        <taxon>Metazoa</taxon>
        <taxon>Ecdysozoa</taxon>
        <taxon>Nematoda</taxon>
        <taxon>Chromadorea</taxon>
        <taxon>Rhabditida</taxon>
        <taxon>Tylenchina</taxon>
        <taxon>Cephalobomorpha</taxon>
        <taxon>Cephaloboidea</taxon>
        <taxon>Cephalobidae</taxon>
        <taxon>Acrobeloides</taxon>
    </lineage>
</organism>
<proteinExistence type="predicted"/>
<keyword evidence="1" id="KW-1185">Reference proteome</keyword>
<dbReference type="AlphaFoldDB" id="A0A914EMS5"/>